<dbReference type="PANTHER" id="PTHR46268:SF6">
    <property type="entry name" value="UNIVERSAL STRESS PROTEIN UP12"/>
    <property type="match status" value="1"/>
</dbReference>
<feature type="domain" description="UspA" evidence="2">
    <location>
        <begin position="1"/>
        <end position="142"/>
    </location>
</feature>
<dbReference type="Gene3D" id="3.40.50.620">
    <property type="entry name" value="HUPs"/>
    <property type="match status" value="1"/>
</dbReference>
<keyword evidence="4" id="KW-1185">Reference proteome</keyword>
<dbReference type="GeneID" id="97892312"/>
<dbReference type="EMBL" id="FOTF01000003">
    <property type="protein sequence ID" value="SFK86109.1"/>
    <property type="molecule type" value="Genomic_DNA"/>
</dbReference>
<protein>
    <submittedName>
        <fullName evidence="3">Nucleotide-binding universal stress protein, UspA family</fullName>
    </submittedName>
</protein>
<dbReference type="STRING" id="195913.SAMN04488004_10392"/>
<evidence type="ECO:0000259" key="2">
    <source>
        <dbReference type="Pfam" id="PF00582"/>
    </source>
</evidence>
<organism evidence="3 4">
    <name type="scientific">Loktanella salsilacus</name>
    <dbReference type="NCBI Taxonomy" id="195913"/>
    <lineage>
        <taxon>Bacteria</taxon>
        <taxon>Pseudomonadati</taxon>
        <taxon>Pseudomonadota</taxon>
        <taxon>Alphaproteobacteria</taxon>
        <taxon>Rhodobacterales</taxon>
        <taxon>Roseobacteraceae</taxon>
        <taxon>Loktanella</taxon>
    </lineage>
</organism>
<dbReference type="Proteomes" id="UP000199550">
    <property type="component" value="Unassembled WGS sequence"/>
</dbReference>
<dbReference type="CDD" id="cd00293">
    <property type="entry name" value="USP-like"/>
    <property type="match status" value="1"/>
</dbReference>
<dbReference type="AlphaFoldDB" id="A0A1I4D093"/>
<dbReference type="InterPro" id="IPR006016">
    <property type="entry name" value="UspA"/>
</dbReference>
<comment type="similarity">
    <text evidence="1">Belongs to the universal stress protein A family.</text>
</comment>
<dbReference type="PANTHER" id="PTHR46268">
    <property type="entry name" value="STRESS RESPONSE PROTEIN NHAX"/>
    <property type="match status" value="1"/>
</dbReference>
<evidence type="ECO:0000313" key="4">
    <source>
        <dbReference type="Proteomes" id="UP000199550"/>
    </source>
</evidence>
<dbReference type="Pfam" id="PF00582">
    <property type="entry name" value="Usp"/>
    <property type="match status" value="1"/>
</dbReference>
<name>A0A1I4D093_9RHOB</name>
<dbReference type="PRINTS" id="PR01438">
    <property type="entry name" value="UNVRSLSTRESS"/>
</dbReference>
<proteinExistence type="inferred from homology"/>
<reference evidence="3 4" key="1">
    <citation type="submission" date="2016-10" db="EMBL/GenBank/DDBJ databases">
        <authorList>
            <person name="de Groot N.N."/>
        </authorList>
    </citation>
    <scope>NUCLEOTIDE SEQUENCE [LARGE SCALE GENOMIC DNA]</scope>
    <source>
        <strain evidence="3 4">DSM 16199</strain>
    </source>
</reference>
<gene>
    <name evidence="3" type="ORF">SAMN04488004_10392</name>
</gene>
<evidence type="ECO:0000313" key="3">
    <source>
        <dbReference type="EMBL" id="SFK86109.1"/>
    </source>
</evidence>
<evidence type="ECO:0000256" key="1">
    <source>
        <dbReference type="ARBA" id="ARBA00008791"/>
    </source>
</evidence>
<sequence length="143" mass="14901">MITKVMVCFDGSDHAVSALLNAADLAQKYQAALDVATVMHIDMNAIAVGGSAVMIPIHEEEAKANAEAILENAAKLVQEAGYAAPSVHVLRGTPAEAILEHAKLTNADMIVAGRRGYGTLRGMLVGSVSQKLIAHATCPVLIT</sequence>
<dbReference type="InterPro" id="IPR014729">
    <property type="entry name" value="Rossmann-like_a/b/a_fold"/>
</dbReference>
<dbReference type="RefSeq" id="WP_175499142.1">
    <property type="nucleotide sequence ID" value="NZ_CAXIDI010000001.1"/>
</dbReference>
<dbReference type="InterPro" id="IPR006015">
    <property type="entry name" value="Universal_stress_UspA"/>
</dbReference>
<dbReference type="SUPFAM" id="SSF52402">
    <property type="entry name" value="Adenine nucleotide alpha hydrolases-like"/>
    <property type="match status" value="1"/>
</dbReference>
<accession>A0A1I4D093</accession>